<dbReference type="Pfam" id="PF23007">
    <property type="entry name" value="DnaA_N-like_STI"/>
    <property type="match status" value="1"/>
</dbReference>
<dbReference type="GO" id="GO:0006281">
    <property type="term" value="P:DNA repair"/>
    <property type="evidence" value="ECO:0007669"/>
    <property type="project" value="TreeGrafter"/>
</dbReference>
<keyword evidence="5" id="KW-0547">Nucleotide-binding</keyword>
<evidence type="ECO:0000256" key="2">
    <source>
        <dbReference type="ARBA" id="ARBA00006360"/>
    </source>
</evidence>
<feature type="compositionally biased region" description="Polar residues" evidence="11">
    <location>
        <begin position="817"/>
        <end position="827"/>
    </location>
</feature>
<accession>A0A811QXC7</accession>
<organism evidence="13 14">
    <name type="scientific">Miscanthus lutarioriparius</name>
    <dbReference type="NCBI Taxonomy" id="422564"/>
    <lineage>
        <taxon>Eukaryota</taxon>
        <taxon>Viridiplantae</taxon>
        <taxon>Streptophyta</taxon>
        <taxon>Embryophyta</taxon>
        <taxon>Tracheophyta</taxon>
        <taxon>Spermatophyta</taxon>
        <taxon>Magnoliopsida</taxon>
        <taxon>Liliopsida</taxon>
        <taxon>Poales</taxon>
        <taxon>Poaceae</taxon>
        <taxon>PACMAD clade</taxon>
        <taxon>Panicoideae</taxon>
        <taxon>Andropogonodae</taxon>
        <taxon>Andropogoneae</taxon>
        <taxon>Saccharinae</taxon>
        <taxon>Miscanthus</taxon>
    </lineage>
</organism>
<evidence type="ECO:0000256" key="9">
    <source>
        <dbReference type="ARBA" id="ARBA00023054"/>
    </source>
</evidence>
<evidence type="ECO:0000313" key="14">
    <source>
        <dbReference type="Proteomes" id="UP000604825"/>
    </source>
</evidence>
<evidence type="ECO:0000256" key="1">
    <source>
        <dbReference type="ARBA" id="ARBA00002386"/>
    </source>
</evidence>
<evidence type="ECO:0000256" key="7">
    <source>
        <dbReference type="ARBA" id="ARBA00022840"/>
    </source>
</evidence>
<dbReference type="EMBL" id="CAJGYO010000012">
    <property type="protein sequence ID" value="CAD6263300.1"/>
    <property type="molecule type" value="Genomic_DNA"/>
</dbReference>
<dbReference type="InterPro" id="IPR012763">
    <property type="entry name" value="DNA_pol_III_sug/sutau_N"/>
</dbReference>
<dbReference type="GO" id="GO:0009360">
    <property type="term" value="C:DNA polymerase III complex"/>
    <property type="evidence" value="ECO:0007669"/>
    <property type="project" value="InterPro"/>
</dbReference>
<evidence type="ECO:0000256" key="8">
    <source>
        <dbReference type="ARBA" id="ARBA00022932"/>
    </source>
</evidence>
<dbReference type="GO" id="GO:0005663">
    <property type="term" value="C:DNA replication factor C complex"/>
    <property type="evidence" value="ECO:0007669"/>
    <property type="project" value="TreeGrafter"/>
</dbReference>
<evidence type="ECO:0000256" key="3">
    <source>
        <dbReference type="ARBA" id="ARBA00012417"/>
    </source>
</evidence>
<dbReference type="NCBIfam" id="TIGR02397">
    <property type="entry name" value="dnaX_nterm"/>
    <property type="match status" value="1"/>
</dbReference>
<dbReference type="InterPro" id="IPR003593">
    <property type="entry name" value="AAA+_ATPase"/>
</dbReference>
<keyword evidence="8" id="KW-0548">Nucleotidyltransferase</keyword>
<proteinExistence type="inferred from homology"/>
<dbReference type="GO" id="GO:0003689">
    <property type="term" value="F:DNA clamp loader activity"/>
    <property type="evidence" value="ECO:0007669"/>
    <property type="project" value="TreeGrafter"/>
</dbReference>
<dbReference type="Pfam" id="PF13177">
    <property type="entry name" value="DNA_pol3_delta2"/>
    <property type="match status" value="1"/>
</dbReference>
<feature type="region of interest" description="Disordered" evidence="11">
    <location>
        <begin position="70"/>
        <end position="100"/>
    </location>
</feature>
<evidence type="ECO:0000256" key="10">
    <source>
        <dbReference type="ARBA" id="ARBA00049244"/>
    </source>
</evidence>
<dbReference type="InterPro" id="IPR008921">
    <property type="entry name" value="DNA_pol3_clamp-load_cplx_C"/>
</dbReference>
<dbReference type="GO" id="GO:0003887">
    <property type="term" value="F:DNA-directed DNA polymerase activity"/>
    <property type="evidence" value="ECO:0007669"/>
    <property type="project" value="UniProtKB-KW"/>
</dbReference>
<keyword evidence="6" id="KW-0862">Zinc</keyword>
<gene>
    <name evidence="13" type="ORF">NCGR_LOCUS46609</name>
</gene>
<evidence type="ECO:0000256" key="6">
    <source>
        <dbReference type="ARBA" id="ARBA00022833"/>
    </source>
</evidence>
<keyword evidence="8" id="KW-0239">DNA-directed DNA polymerase</keyword>
<keyword evidence="4" id="KW-0479">Metal-binding</keyword>
<dbReference type="CDD" id="cd18137">
    <property type="entry name" value="HLD_clamp_pol_III_gamma_tau"/>
    <property type="match status" value="1"/>
</dbReference>
<feature type="compositionally biased region" description="Basic and acidic residues" evidence="11">
    <location>
        <begin position="119"/>
        <end position="129"/>
    </location>
</feature>
<evidence type="ECO:0000256" key="11">
    <source>
        <dbReference type="SAM" id="MobiDB-lite"/>
    </source>
</evidence>
<dbReference type="EC" id="2.7.7.7" evidence="3"/>
<dbReference type="GO" id="GO:0046872">
    <property type="term" value="F:metal ion binding"/>
    <property type="evidence" value="ECO:0007669"/>
    <property type="project" value="UniProtKB-KW"/>
</dbReference>
<keyword evidence="14" id="KW-1185">Reference proteome</keyword>
<evidence type="ECO:0000313" key="13">
    <source>
        <dbReference type="EMBL" id="CAD6263300.1"/>
    </source>
</evidence>
<dbReference type="InterPro" id="IPR027417">
    <property type="entry name" value="P-loop_NTPase"/>
</dbReference>
<dbReference type="Proteomes" id="UP000604825">
    <property type="component" value="Unassembled WGS sequence"/>
</dbReference>
<dbReference type="SUPFAM" id="SSF48019">
    <property type="entry name" value="post-AAA+ oligomerization domain-like"/>
    <property type="match status" value="1"/>
</dbReference>
<dbReference type="GO" id="GO:0005524">
    <property type="term" value="F:ATP binding"/>
    <property type="evidence" value="ECO:0007669"/>
    <property type="project" value="UniProtKB-KW"/>
</dbReference>
<dbReference type="FunFam" id="3.40.50.300:FF:000014">
    <property type="entry name" value="DNA polymerase III subunit gamma/tau"/>
    <property type="match status" value="1"/>
</dbReference>
<dbReference type="SMART" id="SM00382">
    <property type="entry name" value="AAA"/>
    <property type="match status" value="1"/>
</dbReference>
<dbReference type="OrthoDB" id="1899087at2759"/>
<feature type="compositionally biased region" description="Basic and acidic residues" evidence="11">
    <location>
        <begin position="804"/>
        <end position="813"/>
    </location>
</feature>
<dbReference type="InterPro" id="IPR050238">
    <property type="entry name" value="DNA_Rep/Repair_Clamp_Loader"/>
</dbReference>
<keyword evidence="7" id="KW-0067">ATP-binding</keyword>
<reference evidence="13" key="1">
    <citation type="submission" date="2020-10" db="EMBL/GenBank/DDBJ databases">
        <authorList>
            <person name="Han B."/>
            <person name="Lu T."/>
            <person name="Zhao Q."/>
            <person name="Huang X."/>
            <person name="Zhao Y."/>
        </authorList>
    </citation>
    <scope>NUCLEOTIDE SEQUENCE</scope>
</reference>
<evidence type="ECO:0000256" key="5">
    <source>
        <dbReference type="ARBA" id="ARBA00022741"/>
    </source>
</evidence>
<feature type="region of interest" description="Disordered" evidence="11">
    <location>
        <begin position="112"/>
        <end position="136"/>
    </location>
</feature>
<feature type="domain" description="AAA+ ATPase" evidence="12">
    <location>
        <begin position="317"/>
        <end position="459"/>
    </location>
</feature>
<dbReference type="SUPFAM" id="SSF52540">
    <property type="entry name" value="P-loop containing nucleoside triphosphate hydrolases"/>
    <property type="match status" value="1"/>
</dbReference>
<dbReference type="GO" id="GO:0003677">
    <property type="term" value="F:DNA binding"/>
    <property type="evidence" value="ECO:0007669"/>
    <property type="project" value="InterPro"/>
</dbReference>
<comment type="function">
    <text evidence="1">May be involved in DNA replication and thus regulate cell proliferation.</text>
</comment>
<dbReference type="PANTHER" id="PTHR11669">
    <property type="entry name" value="REPLICATION FACTOR C / DNA POLYMERASE III GAMMA-TAU SUBUNIT"/>
    <property type="match status" value="1"/>
</dbReference>
<feature type="compositionally biased region" description="Basic and acidic residues" evidence="11">
    <location>
        <begin position="831"/>
        <end position="845"/>
    </location>
</feature>
<feature type="region of interest" description="Disordered" evidence="11">
    <location>
        <begin position="797"/>
        <end position="848"/>
    </location>
</feature>
<evidence type="ECO:0000256" key="4">
    <source>
        <dbReference type="ARBA" id="ARBA00022723"/>
    </source>
</evidence>
<sequence length="980" mass="109801">MMDMRRHSVSVDVPLSRTLVQLKRVRSLRDPATNSMSKYASPSDHMIWETASSNGVTLELGRSAHHHLVEEDEDVGAEPTMGSERSFRGPNARTASYRKSSAVRIRGLNPPRNKQVHRVRQDGHRKSLDSNHSNHSSIRQLANNMVNNVDADKEEEEVNSYERPKFAMPDKADEEVKMPGYSKFRSKSPAAMSRVGSPCMSASEARSVGSRRSTLGHGTEDTRLRSNDVVGSNFSGCGISYCWSGGSKYRELYSDSDGPDQPLLSTDGTEAAFQGNVPYTETPRCLSQKFRPRSFSELIGLNVVAQSLLYSSCKGKVAPMYLFHGPRGTGKTSTARIFAAALNCVSLEEQRPCGFCKECVILFSGKSRDVKELDAAKMDRLGRVKALLKSASLVPYSSRFKVFIIDECHLLQEDAWSAILKSLDEPYRHTVYIMITSDIEGLPRTSITHCQKFHFPKIKVADIVYRLEKICIEEGLEFDHDGLYFIAAKSNGSLRDSEIMLDQLSLLGKKITISLVHELVGSVSDDELIELLDLALSSDTTNTVRRARELMGSAIDPLQLVSQLANLIMDILSGRCQSAVTEVSKSFLGRYALSEVGIKKLRHALKILSETEKQLRASRNQATWVTVALLQFSTNEPNLAAEPNDMHAHSVTGYTDDWVSKVHSSANFCQACNSTKSNCSERHCRRLKLENIWRRAIGKCRSRSAKSFLRKEGFLSSVHVTEEVAIAEVGFGHPDHLSRAEKMQSLIECSLQHVLGCNVEIRFKLVPCPVRKDARLKRQSFSFLNCSGRKQELSDSVVTDEDEAVRPRARETPLKGYTSSQQESPYTMQRVDSKPTVHGCEDDARSTLTSNRSMTDDLTRTCRSETNYSKGVSEQGHFDSIQEPDLQPNCFSRTLKLQKKLLSSGAAHTICLRIQPHNKMDFLPKKEFDTYFCAYEPYEQCSRSNSRATYSSRDDDLWSKNSRFGSNLLCWRAPKQSMKG</sequence>
<dbReference type="PANTHER" id="PTHR11669:SF0">
    <property type="entry name" value="PROTEIN STICHEL-LIKE 2"/>
    <property type="match status" value="1"/>
</dbReference>
<dbReference type="InterPro" id="IPR054506">
    <property type="entry name" value="DnaA_N-like_STI"/>
</dbReference>
<protein>
    <recommendedName>
        <fullName evidence="3">DNA-directed DNA polymerase</fullName>
        <ecNumber evidence="3">2.7.7.7</ecNumber>
    </recommendedName>
</protein>
<feature type="region of interest" description="Disordered" evidence="11">
    <location>
        <begin position="189"/>
        <end position="222"/>
    </location>
</feature>
<keyword evidence="8" id="KW-0808">Transferase</keyword>
<dbReference type="GO" id="GO:0006261">
    <property type="term" value="P:DNA-templated DNA replication"/>
    <property type="evidence" value="ECO:0007669"/>
    <property type="project" value="TreeGrafter"/>
</dbReference>
<dbReference type="AlphaFoldDB" id="A0A811QXC7"/>
<dbReference type="InterPro" id="IPR045085">
    <property type="entry name" value="HLD_clamp_pol_III_gamma_tau"/>
</dbReference>
<comment type="similarity">
    <text evidence="2">Belongs to the DnaX/STICHEL family.</text>
</comment>
<evidence type="ECO:0000259" key="12">
    <source>
        <dbReference type="SMART" id="SM00382"/>
    </source>
</evidence>
<dbReference type="FunFam" id="1.10.8.60:FF:000013">
    <property type="entry name" value="DNA polymerase III subunit gamma/tau"/>
    <property type="match status" value="1"/>
</dbReference>
<comment type="catalytic activity">
    <reaction evidence="10">
        <text>DNA(n) + a 2'-deoxyribonucleoside 5'-triphosphate = DNA(n+1) + diphosphate</text>
        <dbReference type="Rhea" id="RHEA:22508"/>
        <dbReference type="Rhea" id="RHEA-COMP:17339"/>
        <dbReference type="Rhea" id="RHEA-COMP:17340"/>
        <dbReference type="ChEBI" id="CHEBI:33019"/>
        <dbReference type="ChEBI" id="CHEBI:61560"/>
        <dbReference type="ChEBI" id="CHEBI:173112"/>
        <dbReference type="EC" id="2.7.7.7"/>
    </reaction>
</comment>
<dbReference type="Gene3D" id="1.10.8.60">
    <property type="match status" value="1"/>
</dbReference>
<name>A0A811QXC7_9POAL</name>
<keyword evidence="9" id="KW-0175">Coiled coil</keyword>
<dbReference type="Gene3D" id="3.40.50.300">
    <property type="entry name" value="P-loop containing nucleotide triphosphate hydrolases"/>
    <property type="match status" value="1"/>
</dbReference>
<comment type="caution">
    <text evidence="13">The sequence shown here is derived from an EMBL/GenBank/DDBJ whole genome shotgun (WGS) entry which is preliminary data.</text>
</comment>